<evidence type="ECO:0008006" key="4">
    <source>
        <dbReference type="Google" id="ProtNLM"/>
    </source>
</evidence>
<keyword evidence="3" id="KW-1185">Reference proteome</keyword>
<protein>
    <recommendedName>
        <fullName evidence="4">Tat pathway signal protein</fullName>
    </recommendedName>
</protein>
<feature type="signal peptide" evidence="1">
    <location>
        <begin position="1"/>
        <end position="30"/>
    </location>
</feature>
<evidence type="ECO:0000313" key="3">
    <source>
        <dbReference type="Proteomes" id="UP000186002"/>
    </source>
</evidence>
<feature type="chain" id="PRO_5013269095" description="Tat pathway signal protein" evidence="1">
    <location>
        <begin position="31"/>
        <end position="153"/>
    </location>
</feature>
<organism evidence="2 3">
    <name type="scientific">Roseibium suaedae</name>
    <dbReference type="NCBI Taxonomy" id="735517"/>
    <lineage>
        <taxon>Bacteria</taxon>
        <taxon>Pseudomonadati</taxon>
        <taxon>Pseudomonadota</taxon>
        <taxon>Alphaproteobacteria</taxon>
        <taxon>Hyphomicrobiales</taxon>
        <taxon>Stappiaceae</taxon>
        <taxon>Roseibium</taxon>
    </lineage>
</organism>
<sequence>MPAALFRSGALTGLTAASLALSLSMGSAMAEGNAAKPLALELNKATDTQTGCLLTFVGKNETGLPLSSVAYELVLFDKDGLVERMSAFDFGSMPDGKTFVRQFELKGSKCPGLSQILVNGAARCEQADPVQGAENTCVSALAPTSRTDIAFIK</sequence>
<reference evidence="2 3" key="1">
    <citation type="submission" date="2016-11" db="EMBL/GenBank/DDBJ databases">
        <authorList>
            <person name="Jaros S."/>
            <person name="Januszkiewicz K."/>
            <person name="Wedrychowicz H."/>
        </authorList>
    </citation>
    <scope>NUCLEOTIDE SEQUENCE [LARGE SCALE GENOMIC DNA]</scope>
    <source>
        <strain evidence="2 3">DSM 22153</strain>
    </source>
</reference>
<gene>
    <name evidence="2" type="ORF">SAMN05444272_1533</name>
</gene>
<name>A0A1M7F8E4_9HYPH</name>
<proteinExistence type="predicted"/>
<dbReference type="AlphaFoldDB" id="A0A1M7F8E4"/>
<dbReference type="Proteomes" id="UP000186002">
    <property type="component" value="Unassembled WGS sequence"/>
</dbReference>
<keyword evidence="1" id="KW-0732">Signal</keyword>
<dbReference type="EMBL" id="FRBW01000002">
    <property type="protein sequence ID" value="SHM00311.1"/>
    <property type="molecule type" value="Genomic_DNA"/>
</dbReference>
<dbReference type="STRING" id="735517.SAMN05444272_1533"/>
<evidence type="ECO:0000256" key="1">
    <source>
        <dbReference type="SAM" id="SignalP"/>
    </source>
</evidence>
<evidence type="ECO:0000313" key="2">
    <source>
        <dbReference type="EMBL" id="SHM00311.1"/>
    </source>
</evidence>
<dbReference type="OrthoDB" id="7707524at2"/>
<dbReference type="RefSeq" id="WP_073011406.1">
    <property type="nucleotide sequence ID" value="NZ_FRBW01000002.1"/>
</dbReference>
<accession>A0A1M7F8E4</accession>